<organism evidence="2 3">
    <name type="scientific">Oceanisphaera arctica</name>
    <dbReference type="NCBI Taxonomy" id="641510"/>
    <lineage>
        <taxon>Bacteria</taxon>
        <taxon>Pseudomonadati</taxon>
        <taxon>Pseudomonadota</taxon>
        <taxon>Gammaproteobacteria</taxon>
        <taxon>Aeromonadales</taxon>
        <taxon>Aeromonadaceae</taxon>
        <taxon>Oceanisphaera</taxon>
    </lineage>
</organism>
<evidence type="ECO:0000313" key="2">
    <source>
        <dbReference type="EMBL" id="PPL18070.1"/>
    </source>
</evidence>
<reference evidence="3" key="1">
    <citation type="submission" date="2016-11" db="EMBL/GenBank/DDBJ databases">
        <authorList>
            <person name="Sisinthy S."/>
            <person name="Ara S."/>
            <person name="Gundlapally S.R."/>
        </authorList>
    </citation>
    <scope>NUCLEOTIDE SEQUENCE [LARGE SCALE GENOMIC DNA]</scope>
    <source>
        <strain evidence="3">V1-41</strain>
    </source>
</reference>
<dbReference type="AlphaFoldDB" id="A0A2P5TQL2"/>
<comment type="caution">
    <text evidence="2">The sequence shown here is derived from an EMBL/GenBank/DDBJ whole genome shotgun (WGS) entry which is preliminary data.</text>
</comment>
<dbReference type="EMBL" id="MPZM01000003">
    <property type="protein sequence ID" value="PPL18070.1"/>
    <property type="molecule type" value="Genomic_DNA"/>
</dbReference>
<dbReference type="Proteomes" id="UP000242231">
    <property type="component" value="Unassembled WGS sequence"/>
</dbReference>
<evidence type="ECO:0000256" key="1">
    <source>
        <dbReference type="SAM" id="MobiDB-lite"/>
    </source>
</evidence>
<feature type="region of interest" description="Disordered" evidence="1">
    <location>
        <begin position="1"/>
        <end position="27"/>
    </location>
</feature>
<protein>
    <submittedName>
        <fullName evidence="2">Uncharacterized protein</fullName>
    </submittedName>
</protein>
<proteinExistence type="predicted"/>
<gene>
    <name evidence="2" type="ORF">UN63_02605</name>
</gene>
<evidence type="ECO:0000313" key="3">
    <source>
        <dbReference type="Proteomes" id="UP000242231"/>
    </source>
</evidence>
<name>A0A2P5TQL2_9GAMM</name>
<accession>A0A2P5TQL2</accession>
<keyword evidence="3" id="KW-1185">Reference proteome</keyword>
<sequence>MIFIRAGNPPTGNGVLAQTDGRENKHPGRLPKGIRIFFAKGEGERWADAFQVICLLDRQGAFYLLVQHAVKPVA</sequence>